<protein>
    <submittedName>
        <fullName evidence="1">Uncharacterized protein</fullName>
    </submittedName>
</protein>
<organism evidence="1 2">
    <name type="scientific">Oncorhynchus mykiss</name>
    <name type="common">Rainbow trout</name>
    <name type="synonym">Salmo gairdneri</name>
    <dbReference type="NCBI Taxonomy" id="8022"/>
    <lineage>
        <taxon>Eukaryota</taxon>
        <taxon>Metazoa</taxon>
        <taxon>Chordata</taxon>
        <taxon>Craniata</taxon>
        <taxon>Vertebrata</taxon>
        <taxon>Euteleostomi</taxon>
        <taxon>Actinopterygii</taxon>
        <taxon>Neopterygii</taxon>
        <taxon>Teleostei</taxon>
        <taxon>Protacanthopterygii</taxon>
        <taxon>Salmoniformes</taxon>
        <taxon>Salmonidae</taxon>
        <taxon>Salmoninae</taxon>
        <taxon>Oncorhynchus</taxon>
    </lineage>
</organism>
<name>A0A8K9UWF6_ONCMY</name>
<accession>A0A8K9UWF6</accession>
<dbReference type="AlphaFoldDB" id="A0A8K9UWF6"/>
<dbReference type="Ensembl" id="ENSOMYT00000142938.1">
    <property type="protein sequence ID" value="ENSOMYP00000116784.1"/>
    <property type="gene ID" value="ENSOMYG00000053532.1"/>
</dbReference>
<sequence>MERPVATQKTETGLTPGLLKVLNKQIVSNPKNDTRNQAIWRSCSRSGRVCVSPQSSWTLLALGNFFANIYWMHLFALFHCLDDLAFTDFSVCVPIINALRYACEILKEYEGGGAATMPFDLFAGLYTLPGLPGRSDPQDRQFDSKQHEMVLKQGINVYTTKQIDMIQVANFYSGKN</sequence>
<dbReference type="Proteomes" id="UP000694395">
    <property type="component" value="Chromosome 11"/>
</dbReference>
<evidence type="ECO:0000313" key="1">
    <source>
        <dbReference type="Ensembl" id="ENSOMYP00000116784.1"/>
    </source>
</evidence>
<proteinExistence type="predicted"/>
<reference evidence="1" key="2">
    <citation type="submission" date="2025-08" db="UniProtKB">
        <authorList>
            <consortium name="Ensembl"/>
        </authorList>
    </citation>
    <scope>IDENTIFICATION</scope>
</reference>
<keyword evidence="2" id="KW-1185">Reference proteome</keyword>
<evidence type="ECO:0000313" key="2">
    <source>
        <dbReference type="Proteomes" id="UP000694395"/>
    </source>
</evidence>
<reference evidence="1" key="3">
    <citation type="submission" date="2025-09" db="UniProtKB">
        <authorList>
            <consortium name="Ensembl"/>
        </authorList>
    </citation>
    <scope>IDENTIFICATION</scope>
</reference>
<dbReference type="GeneTree" id="ENSGT00990000211529"/>
<reference evidence="1" key="1">
    <citation type="submission" date="2020-07" db="EMBL/GenBank/DDBJ databases">
        <title>A long reads based de novo assembly of the rainbow trout Arlee double haploid line genome.</title>
        <authorList>
            <person name="Gao G."/>
            <person name="Palti Y."/>
        </authorList>
    </citation>
    <scope>NUCLEOTIDE SEQUENCE [LARGE SCALE GENOMIC DNA]</scope>
</reference>